<dbReference type="Proteomes" id="UP000463700">
    <property type="component" value="Unassembled WGS sequence"/>
</dbReference>
<comment type="caution">
    <text evidence="1">The sequence shown here is derived from an EMBL/GenBank/DDBJ whole genome shotgun (WGS) entry which is preliminary data.</text>
</comment>
<evidence type="ECO:0000313" key="2">
    <source>
        <dbReference type="Proteomes" id="UP000463700"/>
    </source>
</evidence>
<protein>
    <submittedName>
        <fullName evidence="1">Uncharacterized protein</fullName>
    </submittedName>
</protein>
<dbReference type="AlphaFoldDB" id="A0A6N6WF59"/>
<evidence type="ECO:0000313" key="1">
    <source>
        <dbReference type="EMBL" id="KAE8758424.1"/>
    </source>
</evidence>
<gene>
    <name evidence="1" type="ORF">FSO04_18715</name>
</gene>
<sequence length="319" mass="32013">MHPTEQQWIKDNAKTFAQLMNGGNPPSDAQVAVAQEELAQQAFRQVQNGVSGQWDEAASEFLSQAHAMLPADPNCPSCGPGYMFQATAAQKANANMYASYLPQNGINNFYAQNGLSQPTASQISNSANRDQKINNLMGGGVLAAATGGALLVGAPVAAAVGGLGFAAIGATAGGGMDAAGQYAQSGTIRPAETAFATATGAVGGPIGANVKFISSVLLGAATNSINTAFNNTYYGESNSLSYAAGVGALAASGGYLVGAVTTKGLAQIVSPYVYDNLNPAIPALLQPRSPNLIPGLAGAVTGSTITGTGSLVPSKEAPK</sequence>
<reference evidence="1 2" key="1">
    <citation type="journal article" date="2020" name="Int. J. Syst. Evol. Microbiol.">
        <title>Paraburkholderia madseniana sp. nov., a phenolic acid-degrading bacterium isolated from acidic forest soil.</title>
        <authorList>
            <person name="Wilhelm R.C."/>
            <person name="Murphy S.J.L."/>
            <person name="Feriancek N.M."/>
            <person name="Karasz D.C."/>
            <person name="DeRito C.M."/>
            <person name="Newman J.D."/>
            <person name="Buckley D.H."/>
        </authorList>
    </citation>
    <scope>NUCLEOTIDE SEQUENCE [LARGE SCALE GENOMIC DNA]</scope>
    <source>
        <strain evidence="1 2">RP11</strain>
    </source>
</reference>
<dbReference type="RefSeq" id="WP_154561258.1">
    <property type="nucleotide sequence ID" value="NZ_VOSW01000033.1"/>
</dbReference>
<name>A0A6N6WF59_9BURK</name>
<dbReference type="EMBL" id="VOSW01000033">
    <property type="protein sequence ID" value="KAE8758424.1"/>
    <property type="molecule type" value="Genomic_DNA"/>
</dbReference>
<proteinExistence type="predicted"/>
<accession>A0A6N6WF59</accession>
<dbReference type="OrthoDB" id="9137908at2"/>
<organism evidence="1 2">
    <name type="scientific">Paraburkholderia madseniana</name>
    <dbReference type="NCBI Taxonomy" id="2599607"/>
    <lineage>
        <taxon>Bacteria</taxon>
        <taxon>Pseudomonadati</taxon>
        <taxon>Pseudomonadota</taxon>
        <taxon>Betaproteobacteria</taxon>
        <taxon>Burkholderiales</taxon>
        <taxon>Burkholderiaceae</taxon>
        <taxon>Paraburkholderia</taxon>
    </lineage>
</organism>